<protein>
    <submittedName>
        <fullName evidence="1">Uncharacterized protein</fullName>
    </submittedName>
</protein>
<evidence type="ECO:0000313" key="1">
    <source>
        <dbReference type="EMBL" id="SMC08805.1"/>
    </source>
</evidence>
<dbReference type="AlphaFoldDB" id="A0A1W1WRG7"/>
<dbReference type="STRING" id="1069081.SAMN05660197_0579"/>
<dbReference type="Proteomes" id="UP000192602">
    <property type="component" value="Unassembled WGS sequence"/>
</dbReference>
<accession>A0A1W1WRG7</accession>
<gene>
    <name evidence="1" type="ORF">SAMN05660197_0579</name>
</gene>
<evidence type="ECO:0000313" key="2">
    <source>
        <dbReference type="Proteomes" id="UP000192602"/>
    </source>
</evidence>
<dbReference type="EMBL" id="FWWZ01000001">
    <property type="protein sequence ID" value="SMC08805.1"/>
    <property type="molecule type" value="Genomic_DNA"/>
</dbReference>
<keyword evidence="2" id="KW-1185">Reference proteome</keyword>
<proteinExistence type="predicted"/>
<reference evidence="2" key="1">
    <citation type="submission" date="2017-04" db="EMBL/GenBank/DDBJ databases">
        <authorList>
            <person name="Varghese N."/>
            <person name="Submissions S."/>
        </authorList>
    </citation>
    <scope>NUCLEOTIDE SEQUENCE [LARGE SCALE GENOMIC DNA]</scope>
    <source>
        <strain evidence="2">DSM 16512</strain>
    </source>
</reference>
<name>A0A1W1WRG7_9BACT</name>
<dbReference type="RefSeq" id="WP_084275067.1">
    <property type="nucleotide sequence ID" value="NZ_AP026671.1"/>
</dbReference>
<organism evidence="1 2">
    <name type="scientific">Nitratiruptor tergarcus DSM 16512</name>
    <dbReference type="NCBI Taxonomy" id="1069081"/>
    <lineage>
        <taxon>Bacteria</taxon>
        <taxon>Pseudomonadati</taxon>
        <taxon>Campylobacterota</taxon>
        <taxon>Epsilonproteobacteria</taxon>
        <taxon>Nautiliales</taxon>
        <taxon>Nitratiruptoraceae</taxon>
        <taxon>Nitratiruptor</taxon>
    </lineage>
</organism>
<dbReference type="OrthoDB" id="9830809at2"/>
<sequence length="158" mass="18960">MEVKNYVQIFRHFTLLDKKIVQNLSKINQNSFVRLWISQKDYFKHLKKRLKHKDIKNRKDYFQKTLQTICSPDTIYYFKGKNPSIKDKVLFIQKGWVVIFFDNAKIITSFPLKISLQDLLEDRKNKNYLQIQIPLSQHNVKKVIICQKKESHATHNPP</sequence>